<dbReference type="GO" id="GO:0003700">
    <property type="term" value="F:DNA-binding transcription factor activity"/>
    <property type="evidence" value="ECO:0007669"/>
    <property type="project" value="InterPro"/>
</dbReference>
<organism evidence="2 3">
    <name type="scientific">Anaerocolumna jejuensis DSM 15929</name>
    <dbReference type="NCBI Taxonomy" id="1121322"/>
    <lineage>
        <taxon>Bacteria</taxon>
        <taxon>Bacillati</taxon>
        <taxon>Bacillota</taxon>
        <taxon>Clostridia</taxon>
        <taxon>Lachnospirales</taxon>
        <taxon>Lachnospiraceae</taxon>
        <taxon>Anaerocolumna</taxon>
    </lineage>
</organism>
<sequence>MCNGNNGNEQECMLNGCLFFSTTKLARAFGKIAEEAFKKTGLSPSHALLLYLVNQTGSIHQKEIGERLHLTPSTITRFVEKLEGKRLVSKRTEGKNVYICTTEDGLALMEEIIKAWNILEDGYKDILTEEESGQFIRISNKLLSKLNNQEE</sequence>
<dbReference type="AlphaFoldDB" id="A0A1M6JM64"/>
<dbReference type="OrthoDB" id="1551170at2"/>
<dbReference type="PROSITE" id="PS50995">
    <property type="entry name" value="HTH_MARR_2"/>
    <property type="match status" value="1"/>
</dbReference>
<dbReference type="SMART" id="SM00347">
    <property type="entry name" value="HTH_MARR"/>
    <property type="match status" value="1"/>
</dbReference>
<dbReference type="Gene3D" id="1.10.10.10">
    <property type="entry name" value="Winged helix-like DNA-binding domain superfamily/Winged helix DNA-binding domain"/>
    <property type="match status" value="1"/>
</dbReference>
<name>A0A1M6JM64_9FIRM</name>
<feature type="domain" description="HTH marR-type" evidence="1">
    <location>
        <begin position="15"/>
        <end position="144"/>
    </location>
</feature>
<keyword evidence="3" id="KW-1185">Reference proteome</keyword>
<protein>
    <submittedName>
        <fullName evidence="2">DNA-binding transcriptional regulator, MarR family</fullName>
    </submittedName>
</protein>
<dbReference type="InterPro" id="IPR036388">
    <property type="entry name" value="WH-like_DNA-bd_sf"/>
</dbReference>
<dbReference type="RefSeq" id="WP_139241069.1">
    <property type="nucleotide sequence ID" value="NZ_FRAC01000006.1"/>
</dbReference>
<dbReference type="GO" id="GO:0003677">
    <property type="term" value="F:DNA binding"/>
    <property type="evidence" value="ECO:0007669"/>
    <property type="project" value="UniProtKB-KW"/>
</dbReference>
<dbReference type="InterPro" id="IPR039422">
    <property type="entry name" value="MarR/SlyA-like"/>
</dbReference>
<dbReference type="PANTHER" id="PTHR33164">
    <property type="entry name" value="TRANSCRIPTIONAL REGULATOR, MARR FAMILY"/>
    <property type="match status" value="1"/>
</dbReference>
<dbReference type="STRING" id="1121322.SAMN02745136_00132"/>
<dbReference type="Pfam" id="PF01047">
    <property type="entry name" value="MarR"/>
    <property type="match status" value="1"/>
</dbReference>
<dbReference type="Proteomes" id="UP000184386">
    <property type="component" value="Unassembled WGS sequence"/>
</dbReference>
<dbReference type="PANTHER" id="PTHR33164:SF43">
    <property type="entry name" value="HTH-TYPE TRANSCRIPTIONAL REPRESSOR YETL"/>
    <property type="match status" value="1"/>
</dbReference>
<dbReference type="SUPFAM" id="SSF46785">
    <property type="entry name" value="Winged helix' DNA-binding domain"/>
    <property type="match status" value="1"/>
</dbReference>
<reference evidence="2 3" key="1">
    <citation type="submission" date="2016-11" db="EMBL/GenBank/DDBJ databases">
        <authorList>
            <person name="Jaros S."/>
            <person name="Januszkiewicz K."/>
            <person name="Wedrychowicz H."/>
        </authorList>
    </citation>
    <scope>NUCLEOTIDE SEQUENCE [LARGE SCALE GENOMIC DNA]</scope>
    <source>
        <strain evidence="2 3">DSM 15929</strain>
    </source>
</reference>
<accession>A0A1M6JM64</accession>
<proteinExistence type="predicted"/>
<dbReference type="GO" id="GO:0006950">
    <property type="term" value="P:response to stress"/>
    <property type="evidence" value="ECO:0007669"/>
    <property type="project" value="TreeGrafter"/>
</dbReference>
<evidence type="ECO:0000313" key="2">
    <source>
        <dbReference type="EMBL" id="SHJ47799.1"/>
    </source>
</evidence>
<evidence type="ECO:0000259" key="1">
    <source>
        <dbReference type="PROSITE" id="PS50995"/>
    </source>
</evidence>
<dbReference type="InterPro" id="IPR000835">
    <property type="entry name" value="HTH_MarR-typ"/>
</dbReference>
<evidence type="ECO:0000313" key="3">
    <source>
        <dbReference type="Proteomes" id="UP000184386"/>
    </source>
</evidence>
<dbReference type="InterPro" id="IPR036390">
    <property type="entry name" value="WH_DNA-bd_sf"/>
</dbReference>
<gene>
    <name evidence="2" type="ORF">SAMN02745136_00132</name>
</gene>
<keyword evidence="2" id="KW-0238">DNA-binding</keyword>
<dbReference type="EMBL" id="FRAC01000006">
    <property type="protein sequence ID" value="SHJ47799.1"/>
    <property type="molecule type" value="Genomic_DNA"/>
</dbReference>